<evidence type="ECO:0000259" key="5">
    <source>
        <dbReference type="Pfam" id="PF02782"/>
    </source>
</evidence>
<dbReference type="EMBL" id="DAKRPA010000374">
    <property type="protein sequence ID" value="DAZ92855.1"/>
    <property type="molecule type" value="Genomic_DNA"/>
</dbReference>
<keyword evidence="2" id="KW-0808">Transferase</keyword>
<dbReference type="Pfam" id="PF00370">
    <property type="entry name" value="FGGY_N"/>
    <property type="match status" value="1"/>
</dbReference>
<dbReference type="InterPro" id="IPR043129">
    <property type="entry name" value="ATPase_NBD"/>
</dbReference>
<keyword evidence="3" id="KW-0418">Kinase</keyword>
<dbReference type="PANTHER" id="PTHR43095">
    <property type="entry name" value="SUGAR KINASE"/>
    <property type="match status" value="1"/>
</dbReference>
<keyword evidence="7" id="KW-1185">Reference proteome</keyword>
<proteinExistence type="inferred from homology"/>
<dbReference type="PIRSF" id="PIRSF000538">
    <property type="entry name" value="GlpK"/>
    <property type="match status" value="1"/>
</dbReference>
<dbReference type="InterPro" id="IPR000577">
    <property type="entry name" value="Carb_kinase_FGGY"/>
</dbReference>
<comment type="caution">
    <text evidence="6">The sequence shown here is derived from an EMBL/GenBank/DDBJ whole genome shotgun (WGS) entry which is preliminary data.</text>
</comment>
<evidence type="ECO:0000256" key="3">
    <source>
        <dbReference type="ARBA" id="ARBA00022777"/>
    </source>
</evidence>
<feature type="domain" description="Carbohydrate kinase FGGY C-terminal" evidence="5">
    <location>
        <begin position="326"/>
        <end position="509"/>
    </location>
</feature>
<name>A0AAV2YBH7_9STRA</name>
<sequence length="561" mass="60937">MKTTAATTAAAVVSLTALGVAVAGRLLHVHRKKEEHAQLLRGVAQPQRYRASPVVIVIDIGSSSVRASCFALVRDGDRAEWVLVAGSMKQTPLDCIDQHGCAQIAPVAQAVEEAMDHAVEFLRVTGLAANVAGVGFSTFVMNFLGVDAAGAPITPIFTYAGRRAETAECARHLREVLHARGSEHEFHDRTGTVVHPAYAAAEFLRLHRDEPSLVERVHKWQSISGVLLSKWLTHSTTYLPISFTEASWMGLLDFRRKDWDHHLLELVHMPLNKMPPVQDSSEPFTGLNTEFGKRWPELQSTPFFLGIGDGAAANIGSKCASDARIAVTVGTSAAVRVVLPSSHLDTMKVPKGLWCYRIAHDRVLLGGALNDGGSVHRWFSETMALPKDVEKQLERMQPTQSGLTVLPFLSGERAPGWVEDAKCTITGINKWTTAVDMLHAGLESVVLRISLIHSLLAPSVQPNAFLVASGTALTSSPVWRQMIADAVGKELVLEPSATEATSRGIAVFLGVYLGLHTYEASQVLDVDVLRSSPNANAHAAYLDARHAQEDAYRKIYSRSQP</sequence>
<reference evidence="6" key="1">
    <citation type="submission" date="2022-11" db="EMBL/GenBank/DDBJ databases">
        <authorList>
            <person name="Morgan W.R."/>
            <person name="Tartar A."/>
        </authorList>
    </citation>
    <scope>NUCLEOTIDE SEQUENCE</scope>
    <source>
        <strain evidence="6">ARSEF 373</strain>
    </source>
</reference>
<dbReference type="InterPro" id="IPR018484">
    <property type="entry name" value="FGGY_N"/>
</dbReference>
<dbReference type="Proteomes" id="UP001146120">
    <property type="component" value="Unassembled WGS sequence"/>
</dbReference>
<dbReference type="InterPro" id="IPR050406">
    <property type="entry name" value="FGGY_Carb_Kinase"/>
</dbReference>
<dbReference type="PANTHER" id="PTHR43095:SF2">
    <property type="entry name" value="GLUCONOKINASE"/>
    <property type="match status" value="1"/>
</dbReference>
<gene>
    <name evidence="6" type="ORF">N0F65_012471</name>
</gene>
<protein>
    <recommendedName>
        <fullName evidence="8">Gluconokinase</fullName>
    </recommendedName>
</protein>
<dbReference type="InterPro" id="IPR018485">
    <property type="entry name" value="FGGY_C"/>
</dbReference>
<evidence type="ECO:0000313" key="6">
    <source>
        <dbReference type="EMBL" id="DAZ92855.1"/>
    </source>
</evidence>
<dbReference type="Pfam" id="PF02782">
    <property type="entry name" value="FGGY_C"/>
    <property type="match status" value="1"/>
</dbReference>
<comment type="similarity">
    <text evidence="1">Belongs to the FGGY kinase family.</text>
</comment>
<dbReference type="GO" id="GO:0005975">
    <property type="term" value="P:carbohydrate metabolic process"/>
    <property type="evidence" value="ECO:0007669"/>
    <property type="project" value="InterPro"/>
</dbReference>
<dbReference type="Gene3D" id="3.30.420.40">
    <property type="match status" value="2"/>
</dbReference>
<dbReference type="CDD" id="cd07770">
    <property type="entry name" value="ASKHA_NBD_FGGY_GntK"/>
    <property type="match status" value="1"/>
</dbReference>
<organism evidence="6 7">
    <name type="scientific">Lagenidium giganteum</name>
    <dbReference type="NCBI Taxonomy" id="4803"/>
    <lineage>
        <taxon>Eukaryota</taxon>
        <taxon>Sar</taxon>
        <taxon>Stramenopiles</taxon>
        <taxon>Oomycota</taxon>
        <taxon>Peronosporomycetes</taxon>
        <taxon>Pythiales</taxon>
        <taxon>Pythiaceae</taxon>
    </lineage>
</organism>
<reference evidence="6" key="2">
    <citation type="journal article" date="2023" name="Microbiol Resour">
        <title>Decontamination and Annotation of the Draft Genome Sequence of the Oomycete Lagenidium giganteum ARSEF 373.</title>
        <authorList>
            <person name="Morgan W.R."/>
            <person name="Tartar A."/>
        </authorList>
    </citation>
    <scope>NUCLEOTIDE SEQUENCE</scope>
    <source>
        <strain evidence="6">ARSEF 373</strain>
    </source>
</reference>
<evidence type="ECO:0000256" key="1">
    <source>
        <dbReference type="ARBA" id="ARBA00009156"/>
    </source>
</evidence>
<evidence type="ECO:0000259" key="4">
    <source>
        <dbReference type="Pfam" id="PF00370"/>
    </source>
</evidence>
<feature type="domain" description="Carbohydrate kinase FGGY N-terminal" evidence="4">
    <location>
        <begin position="55"/>
        <end position="316"/>
    </location>
</feature>
<dbReference type="AlphaFoldDB" id="A0AAV2YBH7"/>
<evidence type="ECO:0008006" key="8">
    <source>
        <dbReference type="Google" id="ProtNLM"/>
    </source>
</evidence>
<evidence type="ECO:0000256" key="2">
    <source>
        <dbReference type="ARBA" id="ARBA00022679"/>
    </source>
</evidence>
<accession>A0AAV2YBH7</accession>
<dbReference type="SUPFAM" id="SSF53067">
    <property type="entry name" value="Actin-like ATPase domain"/>
    <property type="match status" value="2"/>
</dbReference>
<evidence type="ECO:0000313" key="7">
    <source>
        <dbReference type="Proteomes" id="UP001146120"/>
    </source>
</evidence>
<dbReference type="GO" id="GO:0016301">
    <property type="term" value="F:kinase activity"/>
    <property type="evidence" value="ECO:0007669"/>
    <property type="project" value="UniProtKB-KW"/>
</dbReference>